<evidence type="ECO:0000313" key="2">
    <source>
        <dbReference type="WBParaSite" id="Csp11.Scaffold629.g10828.t1"/>
    </source>
</evidence>
<sequence>MKENNQEMLIDRLQIDEYLKDIEAIPFGESVEKTQKDIIMDYYYMCPERRGIHTNNWKGTDLYQRKEDTISRKIEARWNDDGYEL</sequence>
<evidence type="ECO:0000313" key="1">
    <source>
        <dbReference type="Proteomes" id="UP000095282"/>
    </source>
</evidence>
<proteinExistence type="predicted"/>
<keyword evidence="1" id="KW-1185">Reference proteome</keyword>
<protein>
    <submittedName>
        <fullName evidence="2">Phage protein</fullName>
    </submittedName>
</protein>
<name>A0A1I7TQQ9_9PELO</name>
<dbReference type="WBParaSite" id="Csp11.Scaffold629.g10828.t1">
    <property type="protein sequence ID" value="Csp11.Scaffold629.g10828.t1"/>
    <property type="gene ID" value="Csp11.Scaffold629.g10828"/>
</dbReference>
<accession>A0A1I7TQQ9</accession>
<organism evidence="1 2">
    <name type="scientific">Caenorhabditis tropicalis</name>
    <dbReference type="NCBI Taxonomy" id="1561998"/>
    <lineage>
        <taxon>Eukaryota</taxon>
        <taxon>Metazoa</taxon>
        <taxon>Ecdysozoa</taxon>
        <taxon>Nematoda</taxon>
        <taxon>Chromadorea</taxon>
        <taxon>Rhabditida</taxon>
        <taxon>Rhabditina</taxon>
        <taxon>Rhabditomorpha</taxon>
        <taxon>Rhabditoidea</taxon>
        <taxon>Rhabditidae</taxon>
        <taxon>Peloderinae</taxon>
        <taxon>Caenorhabditis</taxon>
    </lineage>
</organism>
<dbReference type="AlphaFoldDB" id="A0A1I7TQQ9"/>
<reference evidence="2" key="1">
    <citation type="submission" date="2016-11" db="UniProtKB">
        <authorList>
            <consortium name="WormBaseParasite"/>
        </authorList>
    </citation>
    <scope>IDENTIFICATION</scope>
</reference>
<dbReference type="Proteomes" id="UP000095282">
    <property type="component" value="Unplaced"/>
</dbReference>